<sequence length="427" mass="50061">MPISRQILKILLFLIYPILLYVSVHFGNRNDFGVIFAVAFVLPLYFYFLSDIVSLFGNRFLLFWSYGIFLRVVVIGSPAVWSDDIYRYLFDAKLLLNGISPYHHTPREIMGLHNTSNLGLDFLFLKMNSPDYYSVYPLLLQCFFSLGTLVGSLFANSLVGVQIMFVLFECINLCFIRKLYPDNNNKTYWLYFGNPLVIIEGVSQMHPEILLVTGCLFLLVIKIYRFDLFSFFLLTQLKFNVFLFALGFRGDKKDRTILLLLIIFSLLIWKITVFSEFMLQGSAGIGLFFHSFRFAGILEPFFYFILSLFRVEYLSGVISFSVLGLTIVYLLKQNFFKKFTLVHVFLILYSMFLLFSPVVHPWYWILWVFFLVGNNKAEWIVSIIAFLAFLSYGLYVYYSFVYIHWMISILILGFYGYKQINHLRKTT</sequence>
<evidence type="ECO:0000313" key="2">
    <source>
        <dbReference type="EMBL" id="PJZ83768.1"/>
    </source>
</evidence>
<evidence type="ECO:0000313" key="3">
    <source>
        <dbReference type="Proteomes" id="UP000232145"/>
    </source>
</evidence>
<feature type="transmembrane region" description="Helical" evidence="1">
    <location>
        <begin position="32"/>
        <end position="49"/>
    </location>
</feature>
<name>A0A2N0AHI8_9LEPT</name>
<keyword evidence="1" id="KW-0812">Transmembrane</keyword>
<proteinExistence type="predicted"/>
<feature type="transmembrane region" description="Helical" evidence="1">
    <location>
        <begin position="343"/>
        <end position="372"/>
    </location>
</feature>
<dbReference type="Proteomes" id="UP000232145">
    <property type="component" value="Unassembled WGS sequence"/>
</dbReference>
<evidence type="ECO:0000256" key="1">
    <source>
        <dbReference type="SAM" id="Phobius"/>
    </source>
</evidence>
<accession>A0A2N0AHI8</accession>
<reference evidence="2 3" key="1">
    <citation type="submission" date="2017-07" db="EMBL/GenBank/DDBJ databases">
        <title>Leptospira spp. isolated from tropical soils.</title>
        <authorList>
            <person name="Thibeaux R."/>
            <person name="Iraola G."/>
            <person name="Ferres I."/>
            <person name="Bierque E."/>
            <person name="Girault D."/>
            <person name="Soupe-Gilbert M.-E."/>
            <person name="Picardeau M."/>
            <person name="Goarant C."/>
        </authorList>
    </citation>
    <scope>NUCLEOTIDE SEQUENCE [LARGE SCALE GENOMIC DNA]</scope>
    <source>
        <strain evidence="2 3">FH2-B-A1</strain>
    </source>
</reference>
<dbReference type="RefSeq" id="WP_100744421.1">
    <property type="nucleotide sequence ID" value="NZ_NPDW01000002.1"/>
</dbReference>
<feature type="transmembrane region" description="Helical" evidence="1">
    <location>
        <begin position="61"/>
        <end position="81"/>
    </location>
</feature>
<feature type="transmembrane region" description="Helical" evidence="1">
    <location>
        <begin position="285"/>
        <end position="306"/>
    </location>
</feature>
<keyword evidence="1" id="KW-1133">Transmembrane helix</keyword>
<dbReference type="OrthoDB" id="346168at2"/>
<feature type="transmembrane region" description="Helical" evidence="1">
    <location>
        <begin position="257"/>
        <end position="279"/>
    </location>
</feature>
<feature type="transmembrane region" description="Helical" evidence="1">
    <location>
        <begin position="401"/>
        <end position="417"/>
    </location>
</feature>
<feature type="transmembrane region" description="Helical" evidence="1">
    <location>
        <begin position="313"/>
        <end position="331"/>
    </location>
</feature>
<feature type="transmembrane region" description="Helical" evidence="1">
    <location>
        <begin position="7"/>
        <end position="26"/>
    </location>
</feature>
<gene>
    <name evidence="2" type="ORF">CH364_13420</name>
</gene>
<comment type="caution">
    <text evidence="2">The sequence shown here is derived from an EMBL/GenBank/DDBJ whole genome shotgun (WGS) entry which is preliminary data.</text>
</comment>
<feature type="transmembrane region" description="Helical" evidence="1">
    <location>
        <begin position="231"/>
        <end position="248"/>
    </location>
</feature>
<dbReference type="Pfam" id="PF26314">
    <property type="entry name" value="MptA_B_family"/>
    <property type="match status" value="1"/>
</dbReference>
<feature type="transmembrane region" description="Helical" evidence="1">
    <location>
        <begin position="379"/>
        <end position="395"/>
    </location>
</feature>
<feature type="transmembrane region" description="Helical" evidence="1">
    <location>
        <begin position="138"/>
        <end position="168"/>
    </location>
</feature>
<organism evidence="2 3">
    <name type="scientific">Leptospira harrisiae</name>
    <dbReference type="NCBI Taxonomy" id="2023189"/>
    <lineage>
        <taxon>Bacteria</taxon>
        <taxon>Pseudomonadati</taxon>
        <taxon>Spirochaetota</taxon>
        <taxon>Spirochaetia</taxon>
        <taxon>Leptospirales</taxon>
        <taxon>Leptospiraceae</taxon>
        <taxon>Leptospira</taxon>
    </lineage>
</organism>
<protein>
    <submittedName>
        <fullName evidence="2">Uncharacterized protein</fullName>
    </submittedName>
</protein>
<keyword evidence="3" id="KW-1185">Reference proteome</keyword>
<dbReference type="AlphaFoldDB" id="A0A2N0AHI8"/>
<dbReference type="EMBL" id="NPDX01000004">
    <property type="protein sequence ID" value="PJZ83768.1"/>
    <property type="molecule type" value="Genomic_DNA"/>
</dbReference>
<keyword evidence="1" id="KW-0472">Membrane</keyword>